<organism evidence="1 2">
    <name type="scientific">Parasponia andersonii</name>
    <name type="common">Sponia andersonii</name>
    <dbReference type="NCBI Taxonomy" id="3476"/>
    <lineage>
        <taxon>Eukaryota</taxon>
        <taxon>Viridiplantae</taxon>
        <taxon>Streptophyta</taxon>
        <taxon>Embryophyta</taxon>
        <taxon>Tracheophyta</taxon>
        <taxon>Spermatophyta</taxon>
        <taxon>Magnoliopsida</taxon>
        <taxon>eudicotyledons</taxon>
        <taxon>Gunneridae</taxon>
        <taxon>Pentapetalae</taxon>
        <taxon>rosids</taxon>
        <taxon>fabids</taxon>
        <taxon>Rosales</taxon>
        <taxon>Cannabaceae</taxon>
        <taxon>Parasponia</taxon>
    </lineage>
</organism>
<evidence type="ECO:0000313" key="2">
    <source>
        <dbReference type="Proteomes" id="UP000237105"/>
    </source>
</evidence>
<protein>
    <submittedName>
        <fullName evidence="1">Uncharacterized protein</fullName>
    </submittedName>
</protein>
<keyword evidence="2" id="KW-1185">Reference proteome</keyword>
<reference evidence="2" key="1">
    <citation type="submission" date="2016-06" db="EMBL/GenBank/DDBJ databases">
        <title>Parallel loss of symbiosis genes in relatives of nitrogen-fixing non-legume Parasponia.</title>
        <authorList>
            <person name="Van Velzen R."/>
            <person name="Holmer R."/>
            <person name="Bu F."/>
            <person name="Rutten L."/>
            <person name="Van Zeijl A."/>
            <person name="Liu W."/>
            <person name="Santuari L."/>
            <person name="Cao Q."/>
            <person name="Sharma T."/>
            <person name="Shen D."/>
            <person name="Roswanjaya Y."/>
            <person name="Wardhani T."/>
            <person name="Kalhor M.S."/>
            <person name="Jansen J."/>
            <person name="Van den Hoogen J."/>
            <person name="Gungor B."/>
            <person name="Hartog M."/>
            <person name="Hontelez J."/>
            <person name="Verver J."/>
            <person name="Yang W.-C."/>
            <person name="Schijlen E."/>
            <person name="Repin R."/>
            <person name="Schilthuizen M."/>
            <person name="Schranz E."/>
            <person name="Heidstra R."/>
            <person name="Miyata K."/>
            <person name="Fedorova E."/>
            <person name="Kohlen W."/>
            <person name="Bisseling T."/>
            <person name="Smit S."/>
            <person name="Geurts R."/>
        </authorList>
    </citation>
    <scope>NUCLEOTIDE SEQUENCE [LARGE SCALE GENOMIC DNA]</scope>
    <source>
        <strain evidence="2">cv. WU1-14</strain>
    </source>
</reference>
<accession>A0A2P5D3F0</accession>
<dbReference type="EMBL" id="JXTB01000068">
    <property type="protein sequence ID" value="PON67826.1"/>
    <property type="molecule type" value="Genomic_DNA"/>
</dbReference>
<name>A0A2P5D3F0_PARAD</name>
<proteinExistence type="predicted"/>
<comment type="caution">
    <text evidence="1">The sequence shown here is derived from an EMBL/GenBank/DDBJ whole genome shotgun (WGS) entry which is preliminary data.</text>
</comment>
<evidence type="ECO:0000313" key="1">
    <source>
        <dbReference type="EMBL" id="PON67826.1"/>
    </source>
</evidence>
<gene>
    <name evidence="1" type="ORF">PanWU01x14_099940</name>
</gene>
<sequence length="128" mass="14196">MAARLRSLSKPAFSLCKSAISKPSLNARPTPSLTSGVRSSLTVSRQAKLFLFSSNSRLLNWVVFNLCFLFTQRFLLPGSPRVSASIRRSQGLCLRVCSAVQTLEFDISKNWVSVCLDKGLQLAEDRGW</sequence>
<dbReference type="OrthoDB" id="10320081at2759"/>
<dbReference type="AlphaFoldDB" id="A0A2P5D3F0"/>
<dbReference type="Proteomes" id="UP000237105">
    <property type="component" value="Unassembled WGS sequence"/>
</dbReference>